<dbReference type="Gene3D" id="3.40.50.300">
    <property type="entry name" value="P-loop containing nucleotide triphosphate hydrolases"/>
    <property type="match status" value="2"/>
</dbReference>
<sequence>MLTTLAISNYRSINHLVLPLGQLNVVTGANGSGKSNLYKALRLLAETAQGGVIQALAREGGLDSTWWAGPEPSARMMRGEVPIQGQHPRDARRLRLGFATEDYGFAISLGLPIPLAYPSAFILDPEIKSETIWTGGAYRPASALVERKNALVKAREGNAWTILDQHADSSESFFSVVGRPRQAPEIGQLRAFINSWRFYDHFRIDRDAPCRQPQLGTRSPVLHHDGRNLAPALQTIIEIGDVEGLNAALEDAFPGSRLDIDAPPGGLFCVRLLQHGLLRPLTCAELSDGTLRYLLLMTALLTPRPPALMVLNEPETSLHVALLPALARLIIRASEHSQVWVVSHSAPLIEALSQCEDCNLLALDKVQGKTQLKDVGLLDEPLWRWTD</sequence>
<evidence type="ECO:0000259" key="1">
    <source>
        <dbReference type="Pfam" id="PF13304"/>
    </source>
</evidence>
<dbReference type="FunFam" id="3.40.50.300:FF:002708">
    <property type="entry name" value="FeS assembly ATPase SufC"/>
    <property type="match status" value="1"/>
</dbReference>
<reference evidence="2 3" key="1">
    <citation type="submission" date="2020-11" db="EMBL/GenBank/DDBJ databases">
        <title>Pseudomonas fulva producing VIM-24.</title>
        <authorList>
            <person name="Liu S."/>
        </authorList>
    </citation>
    <scope>NUCLEOTIDE SEQUENCE [LARGE SCALE GENOMIC DNA]</scope>
    <source>
        <strain evidence="2 3">ZDHY414</strain>
    </source>
</reference>
<dbReference type="GO" id="GO:0016887">
    <property type="term" value="F:ATP hydrolysis activity"/>
    <property type="evidence" value="ECO:0007669"/>
    <property type="project" value="InterPro"/>
</dbReference>
<organism evidence="2 3">
    <name type="scientific">Pseudomonas fulva</name>
    <dbReference type="NCBI Taxonomy" id="47880"/>
    <lineage>
        <taxon>Bacteria</taxon>
        <taxon>Pseudomonadati</taxon>
        <taxon>Pseudomonadota</taxon>
        <taxon>Gammaproteobacteria</taxon>
        <taxon>Pseudomonadales</taxon>
        <taxon>Pseudomonadaceae</taxon>
        <taxon>Pseudomonas</taxon>
    </lineage>
</organism>
<dbReference type="PANTHER" id="PTHR32182:SF25">
    <property type="entry name" value="SLR1056 PROTEIN"/>
    <property type="match status" value="1"/>
</dbReference>
<dbReference type="InterPro" id="IPR027417">
    <property type="entry name" value="P-loop_NTPase"/>
</dbReference>
<evidence type="ECO:0000313" key="3">
    <source>
        <dbReference type="Proteomes" id="UP000594430"/>
    </source>
</evidence>
<name>A0A7S9L499_9PSED</name>
<dbReference type="GO" id="GO:0006302">
    <property type="term" value="P:double-strand break repair"/>
    <property type="evidence" value="ECO:0007669"/>
    <property type="project" value="TreeGrafter"/>
</dbReference>
<dbReference type="InterPro" id="IPR014555">
    <property type="entry name" value="RecF-like"/>
</dbReference>
<dbReference type="EMBL" id="CP064946">
    <property type="protein sequence ID" value="QPH47272.1"/>
    <property type="molecule type" value="Genomic_DNA"/>
</dbReference>
<dbReference type="SUPFAM" id="SSF52540">
    <property type="entry name" value="P-loop containing nucleoside triphosphate hydrolases"/>
    <property type="match status" value="1"/>
</dbReference>
<protein>
    <submittedName>
        <fullName evidence="2">AAA family ATPase</fullName>
    </submittedName>
</protein>
<dbReference type="Pfam" id="PF13304">
    <property type="entry name" value="AAA_21"/>
    <property type="match status" value="1"/>
</dbReference>
<dbReference type="PIRSF" id="PIRSF029347">
    <property type="entry name" value="RecF"/>
    <property type="match status" value="1"/>
</dbReference>
<dbReference type="RefSeq" id="WP_059183932.1">
    <property type="nucleotide sequence ID" value="NZ_CANLYG010000017.1"/>
</dbReference>
<proteinExistence type="predicted"/>
<dbReference type="GO" id="GO:0005524">
    <property type="term" value="F:ATP binding"/>
    <property type="evidence" value="ECO:0007669"/>
    <property type="project" value="InterPro"/>
</dbReference>
<dbReference type="Proteomes" id="UP000594430">
    <property type="component" value="Chromosome"/>
</dbReference>
<dbReference type="AlphaFoldDB" id="A0A7S9L499"/>
<gene>
    <name evidence="2" type="ORF">IZU98_12625</name>
</gene>
<dbReference type="InterPro" id="IPR003959">
    <property type="entry name" value="ATPase_AAA_core"/>
</dbReference>
<dbReference type="FunFam" id="3.40.50.300:FF:002534">
    <property type="entry name" value="Putative RecF protein"/>
    <property type="match status" value="1"/>
</dbReference>
<evidence type="ECO:0000313" key="2">
    <source>
        <dbReference type="EMBL" id="QPH47272.1"/>
    </source>
</evidence>
<accession>A0A7S9L499</accession>
<dbReference type="GO" id="GO:0000731">
    <property type="term" value="P:DNA synthesis involved in DNA repair"/>
    <property type="evidence" value="ECO:0007669"/>
    <property type="project" value="TreeGrafter"/>
</dbReference>
<dbReference type="PANTHER" id="PTHR32182">
    <property type="entry name" value="DNA REPLICATION AND REPAIR PROTEIN RECF"/>
    <property type="match status" value="1"/>
</dbReference>
<feature type="domain" description="ATPase AAA-type core" evidence="1">
    <location>
        <begin position="23"/>
        <end position="348"/>
    </location>
</feature>